<dbReference type="Proteomes" id="UP001139054">
    <property type="component" value="Unassembled WGS sequence"/>
</dbReference>
<evidence type="ECO:0000313" key="1">
    <source>
        <dbReference type="EMBL" id="MCG2633191.1"/>
    </source>
</evidence>
<dbReference type="GO" id="GO:0032259">
    <property type="term" value="P:methylation"/>
    <property type="evidence" value="ECO:0007669"/>
    <property type="project" value="UniProtKB-KW"/>
</dbReference>
<name>A0A9X1RJK7_9BRAD</name>
<organism evidence="1 2">
    <name type="scientific">Bradyrhizobium zhengyangense</name>
    <dbReference type="NCBI Taxonomy" id="2911009"/>
    <lineage>
        <taxon>Bacteria</taxon>
        <taxon>Pseudomonadati</taxon>
        <taxon>Pseudomonadota</taxon>
        <taxon>Alphaproteobacteria</taxon>
        <taxon>Hyphomicrobiales</taxon>
        <taxon>Nitrobacteraceae</taxon>
        <taxon>Bradyrhizobium</taxon>
    </lineage>
</organism>
<dbReference type="RefSeq" id="WP_237892190.1">
    <property type="nucleotide sequence ID" value="NZ_JAKLTY010000075.1"/>
</dbReference>
<evidence type="ECO:0000313" key="2">
    <source>
        <dbReference type="Proteomes" id="UP001139054"/>
    </source>
</evidence>
<dbReference type="AlphaFoldDB" id="A0A9X1RJK7"/>
<sequence length="295" mass="33178">MELVNELKIAVKKYPALARSLRDLKRRIHFGVHGYDASIYAHLRLFAPYGAGDPQARIALALQSASQTLPLLAQLSRDYAGQQTQELTASEFCKLFDGQQGAVHLQRLFFENGSDKATFHNYHLVYGSLFRQPSSVRNFLEIGLGTNNLDVVSNMGQDGKPGASLRAFREYLPNADIFGADVDKRILFQEDRIRTFYVDQTNLASFSELAQLDLQFDLIIDDGLHSPNANIAVLLFGLKRLAPRGWIVIEDIRTEALPVWRLVGSLLSPRHRSFLIEAERGFLFAVTDLDLRDAD</sequence>
<reference evidence="1" key="1">
    <citation type="submission" date="2022-01" db="EMBL/GenBank/DDBJ databases">
        <title>Genome sequnece data of strain Bradyrhizobium sp. nov.</title>
        <authorList>
            <person name="Zhang J."/>
        </authorList>
    </citation>
    <scope>NUCLEOTIDE SEQUENCE</scope>
    <source>
        <strain evidence="1">WYCCWR 13023</strain>
    </source>
</reference>
<proteinExistence type="predicted"/>
<dbReference type="EMBL" id="JAKLTY010000075">
    <property type="protein sequence ID" value="MCG2633191.1"/>
    <property type="molecule type" value="Genomic_DNA"/>
</dbReference>
<protein>
    <submittedName>
        <fullName evidence="1">Class I SAM-dependent methyltransferase</fullName>
    </submittedName>
</protein>
<dbReference type="GO" id="GO:0008168">
    <property type="term" value="F:methyltransferase activity"/>
    <property type="evidence" value="ECO:0007669"/>
    <property type="project" value="UniProtKB-KW"/>
</dbReference>
<keyword evidence="1" id="KW-0489">Methyltransferase</keyword>
<comment type="caution">
    <text evidence="1">The sequence shown here is derived from an EMBL/GenBank/DDBJ whole genome shotgun (WGS) entry which is preliminary data.</text>
</comment>
<dbReference type="SUPFAM" id="SSF53335">
    <property type="entry name" value="S-adenosyl-L-methionine-dependent methyltransferases"/>
    <property type="match status" value="1"/>
</dbReference>
<keyword evidence="1" id="KW-0808">Transferase</keyword>
<dbReference type="InterPro" id="IPR029063">
    <property type="entry name" value="SAM-dependent_MTases_sf"/>
</dbReference>
<gene>
    <name evidence="1" type="ORF">L6654_42515</name>
</gene>
<accession>A0A9X1RJK7</accession>
<dbReference type="Gene3D" id="3.40.50.150">
    <property type="entry name" value="Vaccinia Virus protein VP39"/>
    <property type="match status" value="1"/>
</dbReference>